<reference evidence="2 3" key="1">
    <citation type="journal article" date="2019" name="Microbiol. Resour. Announc.">
        <title>Draft Genome Sequence of the Most Traditional epsilon-Poly-l-Lysine Producer, Streptomyces albulus NBRC14147.</title>
        <authorList>
            <person name="Yamanaka K."/>
            <person name="Hamano Y."/>
        </authorList>
    </citation>
    <scope>NUCLEOTIDE SEQUENCE [LARGE SCALE GENOMIC DNA]</scope>
    <source>
        <strain evidence="2 3">NBRC 14147</strain>
    </source>
</reference>
<proteinExistence type="predicted"/>
<gene>
    <name evidence="2" type="ORF">SALB_00825</name>
</gene>
<dbReference type="RefSeq" id="WP_016571132.1">
    <property type="nucleotide sequence ID" value="NZ_BHXC01000006.1"/>
</dbReference>
<feature type="region of interest" description="Disordered" evidence="1">
    <location>
        <begin position="80"/>
        <end position="116"/>
    </location>
</feature>
<name>A0A401QRX2_STRNR</name>
<dbReference type="AlphaFoldDB" id="A0A401QRX2"/>
<evidence type="ECO:0000313" key="2">
    <source>
        <dbReference type="EMBL" id="GCB88156.1"/>
    </source>
</evidence>
<comment type="caution">
    <text evidence="2">The sequence shown here is derived from an EMBL/GenBank/DDBJ whole genome shotgun (WGS) entry which is preliminary data.</text>
</comment>
<evidence type="ECO:0000313" key="3">
    <source>
        <dbReference type="Proteomes" id="UP000288351"/>
    </source>
</evidence>
<dbReference type="Proteomes" id="UP000288351">
    <property type="component" value="Unassembled WGS sequence"/>
</dbReference>
<organism evidence="2 3">
    <name type="scientific">Streptomyces noursei</name>
    <name type="common">Streptomyces albulus</name>
    <dbReference type="NCBI Taxonomy" id="1971"/>
    <lineage>
        <taxon>Bacteria</taxon>
        <taxon>Bacillati</taxon>
        <taxon>Actinomycetota</taxon>
        <taxon>Actinomycetes</taxon>
        <taxon>Kitasatosporales</taxon>
        <taxon>Streptomycetaceae</taxon>
        <taxon>Streptomyces</taxon>
    </lineage>
</organism>
<protein>
    <submittedName>
        <fullName evidence="2">Uncharacterized protein</fullName>
    </submittedName>
</protein>
<dbReference type="EMBL" id="BHXC01000006">
    <property type="protein sequence ID" value="GCB88156.1"/>
    <property type="molecule type" value="Genomic_DNA"/>
</dbReference>
<evidence type="ECO:0000256" key="1">
    <source>
        <dbReference type="SAM" id="MobiDB-lite"/>
    </source>
</evidence>
<sequence length="116" mass="11865">MGPGLRLDGPPAAERLVLLQRSVALEEGPLELAAAGPTAAAAALAAANGAADGYTIVLHRLVQSRLGRLADVPAVLAARRRRPRGPCPRPTAASARCGGWRPSRRRAGGSSLFGAI</sequence>
<accession>A0A401QRX2</accession>